<dbReference type="EMBL" id="FR854089">
    <property type="protein sequence ID" value="CCA86441.1"/>
    <property type="molecule type" value="Genomic_DNA"/>
</dbReference>
<evidence type="ECO:0000256" key="3">
    <source>
        <dbReference type="ARBA" id="ARBA00022827"/>
    </source>
</evidence>
<dbReference type="Pfam" id="PF14759">
    <property type="entry name" value="Reductase_C"/>
    <property type="match status" value="1"/>
</dbReference>
<dbReference type="GO" id="GO:0008860">
    <property type="term" value="F:ferredoxin-NAD+ reductase activity"/>
    <property type="evidence" value="ECO:0007669"/>
    <property type="project" value="UniProtKB-EC"/>
</dbReference>
<comment type="cofactor">
    <cofactor evidence="1">
        <name>FAD</name>
        <dbReference type="ChEBI" id="CHEBI:57692"/>
    </cofactor>
</comment>
<dbReference type="InterPro" id="IPR029068">
    <property type="entry name" value="Glyas_Bleomycin-R_OHBP_Dase"/>
</dbReference>
<evidence type="ECO:0000259" key="5">
    <source>
        <dbReference type="PROSITE" id="PS51819"/>
    </source>
</evidence>
<gene>
    <name evidence="6" type="ORF">RALSY_40664</name>
</gene>
<name>G3A7G9_9RALS</name>
<dbReference type="InterPro" id="IPR028202">
    <property type="entry name" value="Reductase_C"/>
</dbReference>
<dbReference type="PROSITE" id="PS51819">
    <property type="entry name" value="VOC"/>
    <property type="match status" value="2"/>
</dbReference>
<evidence type="ECO:0000256" key="2">
    <source>
        <dbReference type="ARBA" id="ARBA00022630"/>
    </source>
</evidence>
<protein>
    <submittedName>
        <fullName evidence="6">Putative Ferredoxin--NAD(+) reductase</fullName>
        <ecNumber evidence="6">1.18.1.3</ecNumber>
    </submittedName>
</protein>
<dbReference type="PRINTS" id="PR00411">
    <property type="entry name" value="PNDRDTASEI"/>
</dbReference>
<keyword evidence="3" id="KW-0274">FAD</keyword>
<accession>G3A7G9</accession>
<keyword evidence="4 6" id="KW-0560">Oxidoreductase</keyword>
<dbReference type="Gene3D" id="3.30.390.30">
    <property type="match status" value="1"/>
</dbReference>
<dbReference type="PRINTS" id="PR00368">
    <property type="entry name" value="FADPNR"/>
</dbReference>
<dbReference type="InterPro" id="IPR036188">
    <property type="entry name" value="FAD/NAD-bd_sf"/>
</dbReference>
<sequence>MTSTTTNVESNDFRVVRLFHPTARVPDLAEAERWFTRAFGRKSTSLTAMLPSTSEYPTEYSTFTVIRDVLFDSIDPKLHFINGRQRYPAVQAPSLKGLGWYVDGMADLYHALRRNGIRCMDLSDHIADGDEPPTSPGGGVVTFFAVPEDAGLQYQFFHEGPFPLDPRATPGWMLSPVEEADPLGIEHCSHHTILTKQPERALRFAVNALGGTVVHRGRNELLGTASIYVALADTLLEYAVPDPGTPAHADLAAHAPNDSYYSITWKVTDLDRVERHLTALGVTIRTRSAETLITEPDTSLGIPWGFTTRLQPGDPKLNLPGGRSRVAVGEIASGQRGSQMQPASVLVVGASAGGLCTVEALRRGGYKGRITLIGDEPHAPYDRPPLSKQVLHGAWEPERAALRPSQALAALNVDFVLGDAAVGLDAKARTVRTESGRFFDADAIVIATGVRARKLPGQDALAGVHVLRSLDDTLALRAQLLTASRVVVVGEGVLGSEIAATARTLGLEVTLVGPLAAPMAGQIGPLASGLLAQVHQEHGVQLSLGAGVASLTSDGGHVTGVRLTRGDVLPADVVVVAIGASPATAWLQGSGLHIDNGVVCDSRCRAADGIYAVGDVARWHHERLGRLTRFENRTNATEQAEAVAAGILGNDAPYVPVPYFWTDQFDVKIQVFGVITTEAEAEVIEGDLSARRFVARYTSSGVVTGVLGWNMPKQVRQHRQDVVNAMGLLNPIT</sequence>
<evidence type="ECO:0000313" key="6">
    <source>
        <dbReference type="EMBL" id="CCA86441.1"/>
    </source>
</evidence>
<dbReference type="Gene3D" id="3.10.180.10">
    <property type="entry name" value="2,3-Dihydroxybiphenyl 1,2-Dioxygenase, domain 1"/>
    <property type="match status" value="2"/>
</dbReference>
<reference evidence="6" key="2">
    <citation type="submission" date="2011-04" db="EMBL/GenBank/DDBJ databases">
        <authorList>
            <person name="Genoscope - CEA"/>
        </authorList>
    </citation>
    <scope>NUCLEOTIDE SEQUENCE</scope>
    <source>
        <strain evidence="6">R24</strain>
    </source>
</reference>
<organism evidence="6">
    <name type="scientific">Ralstonia syzygii R24</name>
    <dbReference type="NCBI Taxonomy" id="907261"/>
    <lineage>
        <taxon>Bacteria</taxon>
        <taxon>Pseudomonadati</taxon>
        <taxon>Pseudomonadota</taxon>
        <taxon>Betaproteobacteria</taxon>
        <taxon>Burkholderiales</taxon>
        <taxon>Burkholderiaceae</taxon>
        <taxon>Ralstonia</taxon>
        <taxon>Ralstonia solanacearum species complex</taxon>
    </lineage>
</organism>
<dbReference type="RefSeq" id="WP_275794691.1">
    <property type="nucleotide sequence ID" value="NZ_CP115944.1"/>
</dbReference>
<dbReference type="Gene3D" id="3.50.50.60">
    <property type="entry name" value="FAD/NAD(P)-binding domain"/>
    <property type="match status" value="2"/>
</dbReference>
<reference evidence="6" key="1">
    <citation type="journal article" date="2011" name="PLoS ONE">
        <title>Ralstonia syzygii, the Blood Disease Bacterium and some Asian R. solanacearum strains form a single genomic species despite divergent lifestyles.</title>
        <authorList>
            <person name="Remenant B."/>
            <person name="de Cambiaire J.C."/>
            <person name="Cellier G."/>
            <person name="Jacobs J.M."/>
            <person name="Mangenot S."/>
            <person name="Barbe V."/>
            <person name="Lajus A."/>
            <person name="Vallenet D."/>
            <person name="Medigue C."/>
            <person name="Fegan M."/>
            <person name="Allen C."/>
            <person name="Prior P."/>
        </authorList>
    </citation>
    <scope>NUCLEOTIDE SEQUENCE</scope>
    <source>
        <strain evidence="6">R24</strain>
    </source>
</reference>
<dbReference type="SUPFAM" id="SSF54593">
    <property type="entry name" value="Glyoxalase/Bleomycin resistance protein/Dihydroxybiphenyl dioxygenase"/>
    <property type="match status" value="2"/>
</dbReference>
<dbReference type="InterPro" id="IPR016156">
    <property type="entry name" value="FAD/NAD-linked_Rdtase_dimer_sf"/>
</dbReference>
<dbReference type="InterPro" id="IPR023753">
    <property type="entry name" value="FAD/NAD-binding_dom"/>
</dbReference>
<dbReference type="SUPFAM" id="SSF55424">
    <property type="entry name" value="FAD/NAD-linked reductases, dimerisation (C-terminal) domain"/>
    <property type="match status" value="1"/>
</dbReference>
<dbReference type="InterPro" id="IPR037523">
    <property type="entry name" value="VOC_core"/>
</dbReference>
<feature type="domain" description="VOC" evidence="5">
    <location>
        <begin position="184"/>
        <end position="313"/>
    </location>
</feature>
<dbReference type="AlphaFoldDB" id="G3A7G9"/>
<dbReference type="InterPro" id="IPR050446">
    <property type="entry name" value="FAD-oxidoreductase/Apoptosis"/>
</dbReference>
<feature type="domain" description="VOC" evidence="5">
    <location>
        <begin position="17"/>
        <end position="159"/>
    </location>
</feature>
<dbReference type="SUPFAM" id="SSF51905">
    <property type="entry name" value="FAD/NAD(P)-binding domain"/>
    <property type="match status" value="2"/>
</dbReference>
<keyword evidence="2" id="KW-0285">Flavoprotein</keyword>
<dbReference type="GO" id="GO:0005737">
    <property type="term" value="C:cytoplasm"/>
    <property type="evidence" value="ECO:0007669"/>
    <property type="project" value="TreeGrafter"/>
</dbReference>
<dbReference type="Pfam" id="PF07992">
    <property type="entry name" value="Pyr_redox_2"/>
    <property type="match status" value="1"/>
</dbReference>
<evidence type="ECO:0000256" key="1">
    <source>
        <dbReference type="ARBA" id="ARBA00001974"/>
    </source>
</evidence>
<dbReference type="EC" id="1.18.1.3" evidence="6"/>
<proteinExistence type="predicted"/>
<dbReference type="GO" id="GO:0016651">
    <property type="term" value="F:oxidoreductase activity, acting on NAD(P)H"/>
    <property type="evidence" value="ECO:0007669"/>
    <property type="project" value="TreeGrafter"/>
</dbReference>
<dbReference type="PANTHER" id="PTHR43557">
    <property type="entry name" value="APOPTOSIS-INDUCING FACTOR 1"/>
    <property type="match status" value="1"/>
</dbReference>
<dbReference type="PANTHER" id="PTHR43557:SF2">
    <property type="entry name" value="RIESKE DOMAIN-CONTAINING PROTEIN-RELATED"/>
    <property type="match status" value="1"/>
</dbReference>
<evidence type="ECO:0000256" key="4">
    <source>
        <dbReference type="ARBA" id="ARBA00023002"/>
    </source>
</evidence>